<organism evidence="1 2">
    <name type="scientific">Bifidobacterium adolescentis L2-32</name>
    <dbReference type="NCBI Taxonomy" id="411481"/>
    <lineage>
        <taxon>Bacteria</taxon>
        <taxon>Bacillati</taxon>
        <taxon>Actinomycetota</taxon>
        <taxon>Actinomycetes</taxon>
        <taxon>Bifidobacteriales</taxon>
        <taxon>Bifidobacteriaceae</taxon>
        <taxon>Bifidobacterium</taxon>
    </lineage>
</organism>
<reference evidence="1 2" key="1">
    <citation type="submission" date="2007-04" db="EMBL/GenBank/DDBJ databases">
        <authorList>
            <person name="Fulton L."/>
            <person name="Clifton S."/>
            <person name="Fulton B."/>
            <person name="Xu J."/>
            <person name="Minx P."/>
            <person name="Pepin K.H."/>
            <person name="Johnson M."/>
            <person name="Thiruvilangam P."/>
            <person name="Bhonagiri V."/>
            <person name="Nash W.E."/>
            <person name="Mardis E.R."/>
            <person name="Wilson R.K."/>
        </authorList>
    </citation>
    <scope>NUCLEOTIDE SEQUENCE [LARGE SCALE GENOMIC DNA]</scope>
    <source>
        <strain evidence="1 2">L2-32</strain>
    </source>
</reference>
<name>A7A2K6_BIFAD</name>
<sequence length="56" mass="5822">MPVVLPRSGLRRGSCFCVIAACFLALAGCVSATFVRDPLRVAAKPDEGSVVVSLTN</sequence>
<dbReference type="Proteomes" id="UP000003773">
    <property type="component" value="Unassembled WGS sequence"/>
</dbReference>
<dbReference type="AlphaFoldDB" id="A7A2K6"/>
<feature type="non-terminal residue" evidence="1">
    <location>
        <position position="56"/>
    </location>
</feature>
<dbReference type="EMBL" id="AAXD02000017">
    <property type="protein sequence ID" value="EDN84164.1"/>
    <property type="molecule type" value="Genomic_DNA"/>
</dbReference>
<proteinExistence type="predicted"/>
<protein>
    <submittedName>
        <fullName evidence="1">Uncharacterized protein</fullName>
    </submittedName>
</protein>
<gene>
    <name evidence="1" type="ORF">BIFADO_00034</name>
</gene>
<accession>A7A2K6</accession>
<evidence type="ECO:0000313" key="2">
    <source>
        <dbReference type="Proteomes" id="UP000003773"/>
    </source>
</evidence>
<dbReference type="HOGENOM" id="CLU_3018625_0_0_11"/>
<reference evidence="1 2" key="2">
    <citation type="submission" date="2007-05" db="EMBL/GenBank/DDBJ databases">
        <title>Draft genome sequence of Bifidobacterium adolescentis (L2-32).</title>
        <authorList>
            <person name="Sudarsanam P."/>
            <person name="Ley R."/>
            <person name="Guruge J."/>
            <person name="Turnbaugh P.J."/>
            <person name="Mahowald M."/>
            <person name="Liep D."/>
            <person name="Gordon J."/>
        </authorList>
    </citation>
    <scope>NUCLEOTIDE SEQUENCE [LARGE SCALE GENOMIC DNA]</scope>
    <source>
        <strain evidence="1 2">L2-32</strain>
    </source>
</reference>
<comment type="caution">
    <text evidence="1">The sequence shown here is derived from an EMBL/GenBank/DDBJ whole genome shotgun (WGS) entry which is preliminary data.</text>
</comment>
<evidence type="ECO:0000313" key="1">
    <source>
        <dbReference type="EMBL" id="EDN84164.1"/>
    </source>
</evidence>
<dbReference type="PROSITE" id="PS51257">
    <property type="entry name" value="PROKAR_LIPOPROTEIN"/>
    <property type="match status" value="1"/>
</dbReference>